<dbReference type="EMBL" id="JQFK01000061">
    <property type="protein sequence ID" value="KGK36615.1"/>
    <property type="molecule type" value="Genomic_DNA"/>
</dbReference>
<dbReference type="InterPro" id="IPR050935">
    <property type="entry name" value="Bromo_chromatin_reader"/>
</dbReference>
<keyword evidence="1 2" id="KW-0103">Bromodomain</keyword>
<feature type="domain" description="NET" evidence="5">
    <location>
        <begin position="486"/>
        <end position="566"/>
    </location>
</feature>
<gene>
    <name evidence="6" type="ORF">JL09_g4240</name>
</gene>
<dbReference type="VEuPathDB" id="FungiDB:C5L36_0E04110"/>
<dbReference type="PROSITE" id="PS50014">
    <property type="entry name" value="BROMODOMAIN_2"/>
    <property type="match status" value="2"/>
</dbReference>
<feature type="region of interest" description="Disordered" evidence="3">
    <location>
        <begin position="1"/>
        <end position="95"/>
    </location>
</feature>
<dbReference type="CDD" id="cd05500">
    <property type="entry name" value="Bromo_BDF1_2_I"/>
    <property type="match status" value="1"/>
</dbReference>
<dbReference type="InterPro" id="IPR027353">
    <property type="entry name" value="NET_dom"/>
</dbReference>
<comment type="caution">
    <text evidence="6">The sequence shown here is derived from an EMBL/GenBank/DDBJ whole genome shotgun (WGS) entry which is preliminary data.</text>
</comment>
<dbReference type="PANTHER" id="PTHR22880:SF225">
    <property type="entry name" value="BROMODOMAIN-CONTAINING PROTEIN BET-1-RELATED"/>
    <property type="match status" value="1"/>
</dbReference>
<evidence type="ECO:0000256" key="1">
    <source>
        <dbReference type="ARBA" id="ARBA00023117"/>
    </source>
</evidence>
<proteinExistence type="predicted"/>
<dbReference type="PROSITE" id="PS00633">
    <property type="entry name" value="BROMODOMAIN_1"/>
    <property type="match status" value="2"/>
</dbReference>
<dbReference type="InterPro" id="IPR038336">
    <property type="entry name" value="NET_sf"/>
</dbReference>
<dbReference type="PANTHER" id="PTHR22880">
    <property type="entry name" value="FALZ-RELATED BROMODOMAIN-CONTAINING PROTEINS"/>
    <property type="match status" value="1"/>
</dbReference>
<feature type="compositionally biased region" description="Acidic residues" evidence="3">
    <location>
        <begin position="605"/>
        <end position="619"/>
    </location>
</feature>
<feature type="compositionally biased region" description="Acidic residues" evidence="3">
    <location>
        <begin position="385"/>
        <end position="397"/>
    </location>
</feature>
<evidence type="ECO:0000256" key="2">
    <source>
        <dbReference type="PROSITE-ProRule" id="PRU00035"/>
    </source>
</evidence>
<feature type="compositionally biased region" description="Basic and acidic residues" evidence="3">
    <location>
        <begin position="1"/>
        <end position="27"/>
    </location>
</feature>
<feature type="region of interest" description="Disordered" evidence="3">
    <location>
        <begin position="375"/>
        <end position="397"/>
    </location>
</feature>
<dbReference type="InterPro" id="IPR036427">
    <property type="entry name" value="Bromodomain-like_sf"/>
</dbReference>
<dbReference type="HOGENOM" id="CLU_001499_4_0_1"/>
<dbReference type="PROSITE" id="PS51525">
    <property type="entry name" value="NET"/>
    <property type="match status" value="1"/>
</dbReference>
<feature type="region of interest" description="Disordered" evidence="3">
    <location>
        <begin position="201"/>
        <end position="261"/>
    </location>
</feature>
<dbReference type="GO" id="GO:0006338">
    <property type="term" value="P:chromatin remodeling"/>
    <property type="evidence" value="ECO:0007669"/>
    <property type="project" value="TreeGrafter"/>
</dbReference>
<organism evidence="6 7">
    <name type="scientific">Pichia kudriavzevii</name>
    <name type="common">Yeast</name>
    <name type="synonym">Issatchenkia orientalis</name>
    <dbReference type="NCBI Taxonomy" id="4909"/>
    <lineage>
        <taxon>Eukaryota</taxon>
        <taxon>Fungi</taxon>
        <taxon>Dikarya</taxon>
        <taxon>Ascomycota</taxon>
        <taxon>Saccharomycotina</taxon>
        <taxon>Pichiomycetes</taxon>
        <taxon>Pichiales</taxon>
        <taxon>Pichiaceae</taxon>
        <taxon>Pichia</taxon>
    </lineage>
</organism>
<evidence type="ECO:0008006" key="8">
    <source>
        <dbReference type="Google" id="ProtNLM"/>
    </source>
</evidence>
<dbReference type="GO" id="GO:0005634">
    <property type="term" value="C:nucleus"/>
    <property type="evidence" value="ECO:0007669"/>
    <property type="project" value="TreeGrafter"/>
</dbReference>
<evidence type="ECO:0000313" key="6">
    <source>
        <dbReference type="EMBL" id="KGK36615.1"/>
    </source>
</evidence>
<dbReference type="eggNOG" id="KOG1474">
    <property type="taxonomic scope" value="Eukaryota"/>
</dbReference>
<dbReference type="Gene3D" id="1.20.920.10">
    <property type="entry name" value="Bromodomain-like"/>
    <property type="match status" value="2"/>
</dbReference>
<feature type="compositionally biased region" description="Basic and acidic residues" evidence="3">
    <location>
        <begin position="39"/>
        <end position="60"/>
    </location>
</feature>
<dbReference type="SUPFAM" id="SSF47370">
    <property type="entry name" value="Bromodomain"/>
    <property type="match status" value="2"/>
</dbReference>
<evidence type="ECO:0000256" key="3">
    <source>
        <dbReference type="SAM" id="MobiDB-lite"/>
    </source>
</evidence>
<dbReference type="Pfam" id="PF17035">
    <property type="entry name" value="BET"/>
    <property type="match status" value="1"/>
</dbReference>
<protein>
    <recommendedName>
        <fullName evidence="8">Bromodomain-containing factor 1</fullName>
    </recommendedName>
</protein>
<reference evidence="7" key="1">
    <citation type="journal article" date="2014" name="Microb. Cell Fact.">
        <title>Exploiting Issatchenkia orientalis SD108 for succinic acid production.</title>
        <authorList>
            <person name="Xiao H."/>
            <person name="Shao Z."/>
            <person name="Jiang Y."/>
            <person name="Dole S."/>
            <person name="Zhao H."/>
        </authorList>
    </citation>
    <scope>NUCLEOTIDE SEQUENCE [LARGE SCALE GENOMIC DNA]</scope>
    <source>
        <strain evidence="7">SD108</strain>
    </source>
</reference>
<dbReference type="Proteomes" id="UP000029867">
    <property type="component" value="Unassembled WGS sequence"/>
</dbReference>
<feature type="domain" description="Bromo" evidence="4">
    <location>
        <begin position="286"/>
        <end position="358"/>
    </location>
</feature>
<name>A0A099NVF4_PICKU</name>
<feature type="region of interest" description="Disordered" evidence="3">
    <location>
        <begin position="436"/>
        <end position="471"/>
    </location>
</feature>
<dbReference type="PRINTS" id="PR00503">
    <property type="entry name" value="BROMODOMAIN"/>
</dbReference>
<feature type="compositionally biased region" description="Basic and acidic residues" evidence="3">
    <location>
        <begin position="235"/>
        <end position="261"/>
    </location>
</feature>
<evidence type="ECO:0000313" key="7">
    <source>
        <dbReference type="Proteomes" id="UP000029867"/>
    </source>
</evidence>
<dbReference type="InterPro" id="IPR018359">
    <property type="entry name" value="Bromodomain_CS"/>
</dbReference>
<dbReference type="Pfam" id="PF00439">
    <property type="entry name" value="Bromodomain"/>
    <property type="match status" value="2"/>
</dbReference>
<feature type="compositionally biased region" description="Basic residues" evidence="3">
    <location>
        <begin position="440"/>
        <end position="454"/>
    </location>
</feature>
<sequence>MQVASEKHTLTEEDREQGLLKKQKIEEDQPQQATQVAQVDRKDQQDKQGQKESETQEPKTQESNTTSGPPLNLDGTPMVPAPKPPQEPDMDNLPANPMPPHQKKYALNSIKAIRRLKDAGPFLLPVDIVKLNIPFYYNYIPRPMDLSTIEKKITVNAYETPQQMIDDFNLMVNNCFKFNGKDAIISQMVRNIQASFEKHMLNMPSKDQPNRPKTGGKSMTRKANNDNSVPKIRRDHTSVLDSGRPKREIHPPKPKDMPYDIRPRKKKYQPELRYCQQILKDFHSKKHEGIVWPFLDPVDPVAMDCPNYFDIIKNPMDLSTIQNKLTNGEYETANDFEKDIRLMFTNCYTFNPEGTPVNMMGHRLEAVFNEKWAKRPQTPVSPSGSDDESEEEFDDNEEFNIDINSITDPTIEFLLANIDRMTQDLKRMRQEKYDQLKKDWLKKRQQKRGKKGRKYSTNSKGANKSFSKKKDVNMENDEVDDANIGSSNSSFYPKHVTYEMKKEISEAMQHVNEKMLKNVITIIREGVPDLQDDDEIELDMDILDNATLLRLYRYLVGGKNGKKQQKKSSENSEEEKIELLKQKLAQFESNGNNGGINGANNDDSSSSDDDSDDESSEEE</sequence>
<evidence type="ECO:0000259" key="4">
    <source>
        <dbReference type="PROSITE" id="PS50014"/>
    </source>
</evidence>
<feature type="domain" description="Bromo" evidence="4">
    <location>
        <begin position="114"/>
        <end position="186"/>
    </location>
</feature>
<dbReference type="GO" id="GO:0006355">
    <property type="term" value="P:regulation of DNA-templated transcription"/>
    <property type="evidence" value="ECO:0007669"/>
    <property type="project" value="TreeGrafter"/>
</dbReference>
<dbReference type="CDD" id="cd05499">
    <property type="entry name" value="Bromo_BDF1_2_II"/>
    <property type="match status" value="1"/>
</dbReference>
<dbReference type="GO" id="GO:0000785">
    <property type="term" value="C:chromatin"/>
    <property type="evidence" value="ECO:0007669"/>
    <property type="project" value="TreeGrafter"/>
</dbReference>
<dbReference type="SMART" id="SM00297">
    <property type="entry name" value="BROMO"/>
    <property type="match status" value="2"/>
</dbReference>
<dbReference type="Gene3D" id="1.20.1270.220">
    <property type="match status" value="1"/>
</dbReference>
<feature type="region of interest" description="Disordered" evidence="3">
    <location>
        <begin position="587"/>
        <end position="619"/>
    </location>
</feature>
<dbReference type="AlphaFoldDB" id="A0A099NVF4"/>
<feature type="compositionally biased region" description="Polar residues" evidence="3">
    <location>
        <begin position="455"/>
        <end position="465"/>
    </location>
</feature>
<dbReference type="InterPro" id="IPR001487">
    <property type="entry name" value="Bromodomain"/>
</dbReference>
<evidence type="ECO:0000259" key="5">
    <source>
        <dbReference type="PROSITE" id="PS51525"/>
    </source>
</evidence>
<accession>A0A099NVF4</accession>